<feature type="domain" description="Glycosyl transferase family 1" evidence="3">
    <location>
        <begin position="209"/>
        <end position="361"/>
    </location>
</feature>
<dbReference type="Pfam" id="PF13439">
    <property type="entry name" value="Glyco_transf_4"/>
    <property type="match status" value="1"/>
</dbReference>
<dbReference type="InterPro" id="IPR050194">
    <property type="entry name" value="Glycosyltransferase_grp1"/>
</dbReference>
<evidence type="ECO:0000313" key="5">
    <source>
        <dbReference type="EMBL" id="QSB13798.1"/>
    </source>
</evidence>
<dbReference type="KEGG" id="nhy:JQS43_19900"/>
<keyword evidence="1" id="KW-0328">Glycosyltransferase</keyword>
<evidence type="ECO:0000259" key="4">
    <source>
        <dbReference type="Pfam" id="PF13439"/>
    </source>
</evidence>
<evidence type="ECO:0000256" key="1">
    <source>
        <dbReference type="ARBA" id="ARBA00022676"/>
    </source>
</evidence>
<dbReference type="RefSeq" id="WP_239675907.1">
    <property type="nucleotide sequence ID" value="NZ_CP070499.1"/>
</dbReference>
<reference evidence="5" key="1">
    <citation type="submission" date="2021-02" db="EMBL/GenBank/DDBJ databases">
        <title>Natrosporangium hydrolyticum gen. nov., sp. nov, a haloalkaliphilic actinobacterium from a soda solonchak soil.</title>
        <authorList>
            <person name="Sorokin D.Y."/>
            <person name="Khijniak T.V."/>
            <person name="Zakharycheva A.P."/>
            <person name="Boueva O.V."/>
            <person name="Ariskina E.V."/>
            <person name="Hahnke R.L."/>
            <person name="Bunk B."/>
            <person name="Sproer C."/>
            <person name="Schumann P."/>
            <person name="Evtushenko L.I."/>
            <person name="Kublanov I.V."/>
        </authorList>
    </citation>
    <scope>NUCLEOTIDE SEQUENCE</scope>
    <source>
        <strain evidence="5">DSM 106523</strain>
    </source>
</reference>
<dbReference type="InterPro" id="IPR028098">
    <property type="entry name" value="Glyco_trans_4-like_N"/>
</dbReference>
<sequence length="404" mass="42560">MRIALITESFAPDVNGVANSVGRVADHLYRAGHQPLVIAPAPASTRRRVAGPRPYPVVRVPSVPTPGYRGFRIGVPGPALTDALIAHAPDVVHLASPFVLGARGGGLAASLGLPTVAVYQTDMAAYLRLYGPGRWRRAPAEMLAGRRAPAEILAWRWLRRIHNTADLTLAPSKAAAAALSAQGIERVRLWPRGVDLDRFSPARRSERLRRLLAPGGELLVGYVGRLAPEKRVELLGAVCRLPGVRVVVVGDGPSRPALARALPGAVFLGERHGHQLARIYASLDVFAHTGPHETFGQTVQEALASGVPVVAPAAGGPMDLVTPGLTGALVPPADAGAIAAVVAGLRADPGRRDAYARAARESVAGRSWSAIGDLLLDHYYEAIGIDLPGKPSQKRTTLAYAQGR</sequence>
<accession>A0A895YJ44</accession>
<dbReference type="InterPro" id="IPR001296">
    <property type="entry name" value="Glyco_trans_1"/>
</dbReference>
<dbReference type="Pfam" id="PF00534">
    <property type="entry name" value="Glycos_transf_1"/>
    <property type="match status" value="1"/>
</dbReference>
<evidence type="ECO:0000259" key="3">
    <source>
        <dbReference type="Pfam" id="PF00534"/>
    </source>
</evidence>
<gene>
    <name evidence="5" type="ORF">JQS43_19900</name>
</gene>
<proteinExistence type="predicted"/>
<name>A0A895YJ44_9ACTN</name>
<dbReference type="GO" id="GO:0016758">
    <property type="term" value="F:hexosyltransferase activity"/>
    <property type="evidence" value="ECO:0007669"/>
    <property type="project" value="TreeGrafter"/>
</dbReference>
<organism evidence="5 6">
    <name type="scientific">Natronosporangium hydrolyticum</name>
    <dbReference type="NCBI Taxonomy" id="2811111"/>
    <lineage>
        <taxon>Bacteria</taxon>
        <taxon>Bacillati</taxon>
        <taxon>Actinomycetota</taxon>
        <taxon>Actinomycetes</taxon>
        <taxon>Micromonosporales</taxon>
        <taxon>Micromonosporaceae</taxon>
        <taxon>Natronosporangium</taxon>
    </lineage>
</organism>
<keyword evidence="2" id="KW-0808">Transferase</keyword>
<dbReference type="Gene3D" id="3.40.50.2000">
    <property type="entry name" value="Glycogen Phosphorylase B"/>
    <property type="match status" value="2"/>
</dbReference>
<dbReference type="PANTHER" id="PTHR45947">
    <property type="entry name" value="SULFOQUINOVOSYL TRANSFERASE SQD2"/>
    <property type="match status" value="1"/>
</dbReference>
<feature type="domain" description="Glycosyltransferase subfamily 4-like N-terminal" evidence="4">
    <location>
        <begin position="14"/>
        <end position="198"/>
    </location>
</feature>
<evidence type="ECO:0000256" key="2">
    <source>
        <dbReference type="ARBA" id="ARBA00022679"/>
    </source>
</evidence>
<dbReference type="GO" id="GO:1901137">
    <property type="term" value="P:carbohydrate derivative biosynthetic process"/>
    <property type="evidence" value="ECO:0007669"/>
    <property type="project" value="UniProtKB-ARBA"/>
</dbReference>
<evidence type="ECO:0000313" key="6">
    <source>
        <dbReference type="Proteomes" id="UP000662857"/>
    </source>
</evidence>
<dbReference type="Proteomes" id="UP000662857">
    <property type="component" value="Chromosome"/>
</dbReference>
<dbReference type="AlphaFoldDB" id="A0A895YJ44"/>
<dbReference type="SUPFAM" id="SSF53756">
    <property type="entry name" value="UDP-Glycosyltransferase/glycogen phosphorylase"/>
    <property type="match status" value="1"/>
</dbReference>
<dbReference type="EMBL" id="CP070499">
    <property type="protein sequence ID" value="QSB13798.1"/>
    <property type="molecule type" value="Genomic_DNA"/>
</dbReference>
<dbReference type="PANTHER" id="PTHR45947:SF3">
    <property type="entry name" value="SULFOQUINOVOSYL TRANSFERASE SQD2"/>
    <property type="match status" value="1"/>
</dbReference>
<keyword evidence="6" id="KW-1185">Reference proteome</keyword>
<protein>
    <submittedName>
        <fullName evidence="5">Glycosyltransferase</fullName>
    </submittedName>
</protein>